<keyword evidence="5" id="KW-1185">Reference proteome</keyword>
<dbReference type="Proteomes" id="UP000242877">
    <property type="component" value="Unassembled WGS sequence"/>
</dbReference>
<dbReference type="InterPro" id="IPR056336">
    <property type="entry name" value="YVC1_C"/>
</dbReference>
<evidence type="ECO:0000313" key="5">
    <source>
        <dbReference type="Proteomes" id="UP000242877"/>
    </source>
</evidence>
<dbReference type="PANTHER" id="PTHR35859">
    <property type="entry name" value="NONSELECTIVE CATION CHANNEL PROTEIN"/>
    <property type="match status" value="1"/>
</dbReference>
<keyword evidence="2" id="KW-0812">Transmembrane</keyword>
<evidence type="ECO:0000256" key="1">
    <source>
        <dbReference type="SAM" id="MobiDB-lite"/>
    </source>
</evidence>
<sequence>MAGLSRHMSPCLTEDSDHFPTLDQHDSLEIVIDKLSDYIKSAVPEIPLTFEELKISPLSQWLKSFAQSISDPVCNEKIIAALMILKCHFDEEKDGDWGSDPSRGYACEFIAWQVLLNLPFSEAIVHLLSGLRPMSDDEFSHGDLEGNSILSDYSTRRQDSATEGTPLLVQAALAVSKAFGYGTNTCKLSSRHGDTQRHSEDDEIYAAFYGQNALEIAIIAHAKDFLSQKAVQHVINAVWRGDVILWNELSVHAWKKPQLYNERLSNPYSRLRVPFYRKVFEAIFLISFLVLYYAVLMDRNLYIISTKELLLYVWIAAFAYDEFGDITDSNFTFYRMDFWSIWDLSIIGIGFTFLASRLVGLKEGNGYIMDASFDVLSLEALFLVPRLCSIMSLNSYFGTLIPVLKEMTKAFFKFVPIVIILYSGFLTTFTMLARDRLTIRQTTDMLIRVFFGNSSLGFDVAQEISPLVGFPLMLVFICLTNLLLISSVITLMSISLTEMMARARQEYFFQLSIYVLECTNSSRLTYFMPPMNLISLLCVRPLRLILSSRHARRVRISILRITHFPLVILILIYESALRCLKPKSKPAVHFKLRRRRRARPSPLHHELIRQQRYPCARAANNPIEYGYSSIGQNTLPIPRTPHTIPVTGSGPGSHVSFDLMHHGNSSYAADHSRFGSSLGWDANSIVSEESQEHAEELENRGRRRSRQHDSPDMMRGLLDAY</sequence>
<dbReference type="EMBL" id="AZGZ01000031">
    <property type="protein sequence ID" value="KZZ87720.1"/>
    <property type="molecule type" value="Genomic_DNA"/>
</dbReference>
<feature type="compositionally biased region" description="Basic and acidic residues" evidence="1">
    <location>
        <begin position="690"/>
        <end position="700"/>
    </location>
</feature>
<evidence type="ECO:0000259" key="3">
    <source>
        <dbReference type="Pfam" id="PF23317"/>
    </source>
</evidence>
<dbReference type="InterPro" id="IPR052971">
    <property type="entry name" value="TRP_calcium_channel"/>
</dbReference>
<evidence type="ECO:0000256" key="2">
    <source>
        <dbReference type="SAM" id="Phobius"/>
    </source>
</evidence>
<dbReference type="PANTHER" id="PTHR35859:SF5">
    <property type="entry name" value="ION TRANSPORT DOMAIN-CONTAINING PROTEIN"/>
    <property type="match status" value="1"/>
</dbReference>
<feature type="transmembrane region" description="Helical" evidence="2">
    <location>
        <begin position="410"/>
        <end position="433"/>
    </location>
</feature>
<proteinExistence type="predicted"/>
<gene>
    <name evidence="4" type="ORF">AAP_05424</name>
</gene>
<feature type="transmembrane region" description="Helical" evidence="2">
    <location>
        <begin position="470"/>
        <end position="494"/>
    </location>
</feature>
<keyword evidence="2" id="KW-1133">Transmembrane helix</keyword>
<feature type="transmembrane region" description="Helical" evidence="2">
    <location>
        <begin position="301"/>
        <end position="320"/>
    </location>
</feature>
<evidence type="ECO:0000313" key="4">
    <source>
        <dbReference type="EMBL" id="KZZ87720.1"/>
    </source>
</evidence>
<feature type="domain" description="Calcium channel YVC1-like C-terminal transmembrane" evidence="3">
    <location>
        <begin position="288"/>
        <end position="576"/>
    </location>
</feature>
<dbReference type="VEuPathDB" id="FungiDB:AAP_05424"/>
<name>A0A166N4S0_9EURO</name>
<accession>A0A166N4S0</accession>
<feature type="transmembrane region" description="Helical" evidence="2">
    <location>
        <begin position="340"/>
        <end position="359"/>
    </location>
</feature>
<organism evidence="4 5">
    <name type="scientific">Ascosphaera apis ARSEF 7405</name>
    <dbReference type="NCBI Taxonomy" id="392613"/>
    <lineage>
        <taxon>Eukaryota</taxon>
        <taxon>Fungi</taxon>
        <taxon>Dikarya</taxon>
        <taxon>Ascomycota</taxon>
        <taxon>Pezizomycotina</taxon>
        <taxon>Eurotiomycetes</taxon>
        <taxon>Eurotiomycetidae</taxon>
        <taxon>Onygenales</taxon>
        <taxon>Ascosphaeraceae</taxon>
        <taxon>Ascosphaera</taxon>
    </lineage>
</organism>
<dbReference type="AlphaFoldDB" id="A0A166N4S0"/>
<feature type="region of interest" description="Disordered" evidence="1">
    <location>
        <begin position="689"/>
        <end position="721"/>
    </location>
</feature>
<reference evidence="4 5" key="1">
    <citation type="journal article" date="2016" name="Genome Biol. Evol.">
        <title>Divergent and convergent evolution of fungal pathogenicity.</title>
        <authorList>
            <person name="Shang Y."/>
            <person name="Xiao G."/>
            <person name="Zheng P."/>
            <person name="Cen K."/>
            <person name="Zhan S."/>
            <person name="Wang C."/>
        </authorList>
    </citation>
    <scope>NUCLEOTIDE SEQUENCE [LARGE SCALE GENOMIC DNA]</scope>
    <source>
        <strain evidence="4 5">ARSEF 7405</strain>
    </source>
</reference>
<dbReference type="Pfam" id="PF23317">
    <property type="entry name" value="YVC1_C"/>
    <property type="match status" value="1"/>
</dbReference>
<keyword evidence="2" id="KW-0472">Membrane</keyword>
<feature type="transmembrane region" description="Helical" evidence="2">
    <location>
        <begin position="445"/>
        <end position="464"/>
    </location>
</feature>
<protein>
    <recommendedName>
        <fullName evidence="3">Calcium channel YVC1-like C-terminal transmembrane domain-containing protein</fullName>
    </recommendedName>
</protein>
<comment type="caution">
    <text evidence="4">The sequence shown here is derived from an EMBL/GenBank/DDBJ whole genome shotgun (WGS) entry which is preliminary data.</text>
</comment>
<feature type="transmembrane region" description="Helical" evidence="2">
    <location>
        <begin position="558"/>
        <end position="576"/>
    </location>
</feature>
<feature type="transmembrane region" description="Helical" evidence="2">
    <location>
        <begin position="380"/>
        <end position="404"/>
    </location>
</feature>
<feature type="transmembrane region" description="Helical" evidence="2">
    <location>
        <begin position="275"/>
        <end position="294"/>
    </location>
</feature>
<dbReference type="OrthoDB" id="310870at2759"/>